<reference evidence="1 2" key="1">
    <citation type="submission" date="2018-09" db="EMBL/GenBank/DDBJ databases">
        <title>Genomic Encyclopedia of Archaeal and Bacterial Type Strains, Phase II (KMG-II): from individual species to whole genera.</title>
        <authorList>
            <person name="Goeker M."/>
        </authorList>
    </citation>
    <scope>NUCLEOTIDE SEQUENCE [LARGE SCALE GENOMIC DNA]</scope>
    <source>
        <strain evidence="1 2">DSM 27620</strain>
    </source>
</reference>
<name>A0A420D7M2_9FLAO</name>
<proteinExistence type="predicted"/>
<protein>
    <submittedName>
        <fullName evidence="1">Uncharacterized protein</fullName>
    </submittedName>
</protein>
<gene>
    <name evidence="1" type="ORF">BXY58_2471</name>
</gene>
<sequence length="65" mass="7677">MTAEVCCNRIETIYYENQTSLDSLFDCHFYVYPTQEKFSNDQSRKVSGILRQTVYSPLTDDRLEI</sequence>
<dbReference type="EMBL" id="RAQH01000007">
    <property type="protein sequence ID" value="RKE86650.1"/>
    <property type="molecule type" value="Genomic_DNA"/>
</dbReference>
<evidence type="ECO:0000313" key="1">
    <source>
        <dbReference type="EMBL" id="RKE86650.1"/>
    </source>
</evidence>
<accession>A0A420D7M2</accession>
<dbReference type="AlphaFoldDB" id="A0A420D7M2"/>
<organism evidence="1 2">
    <name type="scientific">Epilithonimonas arachidiradicis</name>
    <dbReference type="NCBI Taxonomy" id="1617282"/>
    <lineage>
        <taxon>Bacteria</taxon>
        <taxon>Pseudomonadati</taxon>
        <taxon>Bacteroidota</taxon>
        <taxon>Flavobacteriia</taxon>
        <taxon>Flavobacteriales</taxon>
        <taxon>Weeksellaceae</taxon>
        <taxon>Chryseobacterium group</taxon>
        <taxon>Epilithonimonas</taxon>
    </lineage>
</organism>
<dbReference type="Proteomes" id="UP000285906">
    <property type="component" value="Unassembled WGS sequence"/>
</dbReference>
<comment type="caution">
    <text evidence="1">The sequence shown here is derived from an EMBL/GenBank/DDBJ whole genome shotgun (WGS) entry which is preliminary data.</text>
</comment>
<evidence type="ECO:0000313" key="2">
    <source>
        <dbReference type="Proteomes" id="UP000285906"/>
    </source>
</evidence>